<evidence type="ECO:0000313" key="3">
    <source>
        <dbReference type="Proteomes" id="UP000186684"/>
    </source>
</evidence>
<sequence length="217" mass="23289">MKLHDDIRSDPPNERDKAWELIPWYVNGTLSEDEVRLVEAHAMDSDAFAEEIARQSALAEGVAKTDPFEVPLERSWETLRAQVEADVAARTPAKQGLSGWRAAFRGRGLVAAGSLIAASIVLVLAFQFDAPPGGSDFVTLTSSNGVDVPVVRFQTAETMEIDALQDLLAPLGVVSVEGPSQSGVYSAVLSEDADVEAIAALIRERAEILFAAPDTSR</sequence>
<feature type="transmembrane region" description="Helical" evidence="1">
    <location>
        <begin position="108"/>
        <end position="128"/>
    </location>
</feature>
<evidence type="ECO:0000256" key="1">
    <source>
        <dbReference type="SAM" id="Phobius"/>
    </source>
</evidence>
<keyword evidence="3" id="KW-1185">Reference proteome</keyword>
<reference evidence="3" key="1">
    <citation type="submission" date="2017-01" db="EMBL/GenBank/DDBJ databases">
        <authorList>
            <person name="Varghese N."/>
            <person name="Submissions S."/>
        </authorList>
    </citation>
    <scope>NUCLEOTIDE SEQUENCE [LARGE SCALE GENOMIC DNA]</scope>
    <source>
        <strain evidence="3">DSM 29430</strain>
    </source>
</reference>
<organism evidence="2 3">
    <name type="scientific">Roseivivax lentus</name>
    <dbReference type="NCBI Taxonomy" id="633194"/>
    <lineage>
        <taxon>Bacteria</taxon>
        <taxon>Pseudomonadati</taxon>
        <taxon>Pseudomonadota</taxon>
        <taxon>Alphaproteobacteria</taxon>
        <taxon>Rhodobacterales</taxon>
        <taxon>Roseobacteraceae</taxon>
        <taxon>Roseivivax</taxon>
    </lineage>
</organism>
<proteinExistence type="predicted"/>
<protein>
    <recommendedName>
        <fullName evidence="4">Zinc-finger</fullName>
    </recommendedName>
</protein>
<dbReference type="Proteomes" id="UP000186684">
    <property type="component" value="Unassembled WGS sequence"/>
</dbReference>
<gene>
    <name evidence="2" type="ORF">SAMN05421759_11026</name>
</gene>
<dbReference type="EMBL" id="FTOQ01000010">
    <property type="protein sequence ID" value="SIT01382.1"/>
    <property type="molecule type" value="Genomic_DNA"/>
</dbReference>
<name>A0A1N7NSV4_9RHOB</name>
<dbReference type="STRING" id="633194.SAMN05421759_11026"/>
<evidence type="ECO:0000313" key="2">
    <source>
        <dbReference type="EMBL" id="SIT01382.1"/>
    </source>
</evidence>
<keyword evidence="1" id="KW-1133">Transmembrane helix</keyword>
<dbReference type="AlphaFoldDB" id="A0A1N7NSV4"/>
<dbReference type="RefSeq" id="WP_076449065.1">
    <property type="nucleotide sequence ID" value="NZ_FTOQ01000010.1"/>
</dbReference>
<evidence type="ECO:0008006" key="4">
    <source>
        <dbReference type="Google" id="ProtNLM"/>
    </source>
</evidence>
<accession>A0A1N7NSV4</accession>
<keyword evidence="1" id="KW-0472">Membrane</keyword>
<keyword evidence="1" id="KW-0812">Transmembrane</keyword>
<dbReference type="OrthoDB" id="7877390at2"/>